<evidence type="ECO:0000256" key="10">
    <source>
        <dbReference type="SAM" id="Phobius"/>
    </source>
</evidence>
<name>A0A068WL68_ECHGR</name>
<dbReference type="InterPro" id="IPR001173">
    <property type="entry name" value="Glyco_trans_2-like"/>
</dbReference>
<comment type="subcellular location">
    <subcellularLocation>
        <location evidence="9">Endomembrane system</location>
        <topology evidence="9">Single-pass membrane protein</topology>
    </subcellularLocation>
    <subcellularLocation>
        <location evidence="1">Membrane</location>
        <topology evidence="1">Single-pass type II membrane protein</topology>
    </subcellularLocation>
</comment>
<evidence type="ECO:0000313" key="13">
    <source>
        <dbReference type="EMBL" id="CDS18414.1"/>
    </source>
</evidence>
<evidence type="ECO:0000256" key="6">
    <source>
        <dbReference type="ARBA" id="ARBA00022989"/>
    </source>
</evidence>
<keyword evidence="8" id="KW-1015">Disulfide bond</keyword>
<dbReference type="EMBL" id="LK028578">
    <property type="protein sequence ID" value="CDS18414.1"/>
    <property type="molecule type" value="Genomic_DNA"/>
</dbReference>
<evidence type="ECO:0000313" key="15">
    <source>
        <dbReference type="WBParaSite" id="EgrG_000619900"/>
    </source>
</evidence>
<proteinExistence type="inferred from homology"/>
<sequence length="688" mass="78889">MGCFKKTNSPGTRSICSRVLLLFNHLCRKLSLPAHLLLALCIYAFLFFCLREDPRVSTTTSSETLKALSVDIDTYAFRAERFNAYAVSERFRSGPGELGRGVDVRISDEEMKRVNDADGYNSHACKLVALDRSLGHRPAKECLAVIYPDKLPTASVILIFFNEPFRLIIRTVFSVVNRSPPALLKEVILLDDGSTQNKFVANTWPDGIVRIVRLPQRTGLIRARLEGAKAATADVIIFLDAHCEATYRWLEPLLYRIWQKPDAVVCPAIANIDRFTLKIFRTDVRYTEDGWLSLRVGSFAWDGMFVFEHPPRSSVVKRQSNVDTIESLTMPGGLFAIHRDYFFKLGGYDDGMEIWGGENLELSFRIWQCGGSLEFSPCSTVGHVYRAIHPYSFPSKKDYNGYNTARMAEVWMDMYKENFYLARGDIKNMDYGDVSKRKKLRNDLGCRNFQWFLDNIAPHKFVYSRNRLGYGSCCNAENHCLLRGNDGSEYRKQQISLLVTPSRVTVHTWANLFALTETGLLRKDWNCVRVRRAGGPIASLWVFSEPTTDLEICPPEELEAPWEREWWRDWIAEQMERIEHLQAKHPEQGFQAVSTTSQRNAHFRWIFDKAHGKLINAQTGYCLDVVDGQRPVPRPYICVSTLLPCDLLLTASCHLLRSILSTIIMSFFFLDLLCLYYYFLCFLKLGKM</sequence>
<feature type="domain" description="Galactosyltransferase C-terminal" evidence="12">
    <location>
        <begin position="329"/>
        <end position="389"/>
    </location>
</feature>
<evidence type="ECO:0000256" key="2">
    <source>
        <dbReference type="ARBA" id="ARBA00005680"/>
    </source>
</evidence>
<organism evidence="13">
    <name type="scientific">Echinococcus granulosus</name>
    <name type="common">Hydatid tapeworm</name>
    <dbReference type="NCBI Taxonomy" id="6210"/>
    <lineage>
        <taxon>Eukaryota</taxon>
        <taxon>Metazoa</taxon>
        <taxon>Spiralia</taxon>
        <taxon>Lophotrochozoa</taxon>
        <taxon>Platyhelminthes</taxon>
        <taxon>Cestoda</taxon>
        <taxon>Eucestoda</taxon>
        <taxon>Cyclophyllidea</taxon>
        <taxon>Taeniidae</taxon>
        <taxon>Echinococcus</taxon>
        <taxon>Echinococcus granulosus group</taxon>
    </lineage>
</organism>
<reference evidence="15" key="3">
    <citation type="submission" date="2020-10" db="UniProtKB">
        <authorList>
            <consortium name="WormBaseParasite"/>
        </authorList>
    </citation>
    <scope>IDENTIFICATION</scope>
</reference>
<keyword evidence="6 10" id="KW-1133">Transmembrane helix</keyword>
<dbReference type="GO" id="GO:0016020">
    <property type="term" value="C:membrane"/>
    <property type="evidence" value="ECO:0007669"/>
    <property type="project" value="UniProtKB-SubCell"/>
</dbReference>
<dbReference type="GO" id="GO:0006493">
    <property type="term" value="P:protein O-linked glycosylation"/>
    <property type="evidence" value="ECO:0007669"/>
    <property type="project" value="TreeGrafter"/>
</dbReference>
<dbReference type="Gene3D" id="3.90.550.10">
    <property type="entry name" value="Spore Coat Polysaccharide Biosynthesis Protein SpsA, Chain A"/>
    <property type="match status" value="1"/>
</dbReference>
<dbReference type="GO" id="GO:0005794">
    <property type="term" value="C:Golgi apparatus"/>
    <property type="evidence" value="ECO:0007669"/>
    <property type="project" value="TreeGrafter"/>
</dbReference>
<dbReference type="SUPFAM" id="SSF53448">
    <property type="entry name" value="Nucleotide-diphospho-sugar transferases"/>
    <property type="match status" value="1"/>
</dbReference>
<keyword evidence="3 13" id="KW-0808">Transferase</keyword>
<dbReference type="CDD" id="cd02510">
    <property type="entry name" value="pp-GalNAc-T"/>
    <property type="match status" value="1"/>
</dbReference>
<dbReference type="InterPro" id="IPR027791">
    <property type="entry name" value="Galactosyl_T_C"/>
</dbReference>
<dbReference type="Pfam" id="PF00535">
    <property type="entry name" value="Glycos_transf_2"/>
    <property type="match status" value="1"/>
</dbReference>
<dbReference type="Proteomes" id="UP000492820">
    <property type="component" value="Unassembled WGS sequence"/>
</dbReference>
<evidence type="ECO:0000256" key="5">
    <source>
        <dbReference type="ARBA" id="ARBA00022968"/>
    </source>
</evidence>
<dbReference type="AlphaFoldDB" id="A0A068WL68"/>
<evidence type="ECO:0000256" key="8">
    <source>
        <dbReference type="ARBA" id="ARBA00023157"/>
    </source>
</evidence>
<keyword evidence="5" id="KW-0735">Signal-anchor</keyword>
<dbReference type="PANTHER" id="PTHR11675:SF43">
    <property type="entry name" value="POLYPEPTIDE N-ACETYLGALACTOSAMINYLTRANSFERASE 1"/>
    <property type="match status" value="1"/>
</dbReference>
<dbReference type="InterPro" id="IPR029044">
    <property type="entry name" value="Nucleotide-diphossugar_trans"/>
</dbReference>
<protein>
    <submittedName>
        <fullName evidence="13 15">Polypeptide N acetylgalactosaminyltransferase</fullName>
    </submittedName>
</protein>
<feature type="transmembrane region" description="Helical" evidence="10">
    <location>
        <begin position="655"/>
        <end position="679"/>
    </location>
</feature>
<evidence type="ECO:0000313" key="14">
    <source>
        <dbReference type="Proteomes" id="UP000492820"/>
    </source>
</evidence>
<evidence type="ECO:0000256" key="4">
    <source>
        <dbReference type="ARBA" id="ARBA00022692"/>
    </source>
</evidence>
<dbReference type="WBParaSite" id="EgrG_000619900">
    <property type="protein sequence ID" value="EgrG_000619900"/>
    <property type="gene ID" value="EgrG_000619900"/>
</dbReference>
<reference evidence="13" key="2">
    <citation type="submission" date="2014-06" db="EMBL/GenBank/DDBJ databases">
        <authorList>
            <person name="Aslett M."/>
        </authorList>
    </citation>
    <scope>NUCLEOTIDE SEQUENCE</scope>
</reference>
<evidence type="ECO:0000256" key="7">
    <source>
        <dbReference type="ARBA" id="ARBA00023136"/>
    </source>
</evidence>
<gene>
    <name evidence="13" type="ORF">EgrG_000619900</name>
</gene>
<feature type="domain" description="Glycosyltransferase 2-like" evidence="11">
    <location>
        <begin position="155"/>
        <end position="284"/>
    </location>
</feature>
<dbReference type="OrthoDB" id="6119243at2759"/>
<reference evidence="13 14" key="1">
    <citation type="journal article" date="2013" name="Nature">
        <title>The genomes of four tapeworm species reveal adaptations to parasitism.</title>
        <authorList>
            <person name="Tsai I.J."/>
            <person name="Zarowiecki M."/>
            <person name="Holroyd N."/>
            <person name="Garciarrubio A."/>
            <person name="Sanchez-Flores A."/>
            <person name="Brooks K.L."/>
            <person name="Tracey A."/>
            <person name="Bobes R.J."/>
            <person name="Fragoso G."/>
            <person name="Sciutto E."/>
            <person name="Aslett M."/>
            <person name="Beasley H."/>
            <person name="Bennett H.M."/>
            <person name="Cai J."/>
            <person name="Camicia F."/>
            <person name="Clark R."/>
            <person name="Cucher M."/>
            <person name="De Silva N."/>
            <person name="Day T.A."/>
            <person name="Deplazes P."/>
            <person name="Estrada K."/>
            <person name="Fernandez C."/>
            <person name="Holland P.W."/>
            <person name="Hou J."/>
            <person name="Hu S."/>
            <person name="Huckvale T."/>
            <person name="Hung S.S."/>
            <person name="Kamenetzky L."/>
            <person name="Keane J.A."/>
            <person name="Kiss F."/>
            <person name="Koziol U."/>
            <person name="Lambert O."/>
            <person name="Liu K."/>
            <person name="Luo X."/>
            <person name="Luo Y."/>
            <person name="Macchiaroli N."/>
            <person name="Nichol S."/>
            <person name="Paps J."/>
            <person name="Parkinson J."/>
            <person name="Pouchkina-Stantcheva N."/>
            <person name="Riddiford N."/>
            <person name="Rosenzvit M."/>
            <person name="Salinas G."/>
            <person name="Wasmuth J.D."/>
            <person name="Zamanian M."/>
            <person name="Zheng Y."/>
            <person name="Cai X."/>
            <person name="Soberon X."/>
            <person name="Olson P.D."/>
            <person name="Laclette J.P."/>
            <person name="Brehm K."/>
            <person name="Berriman M."/>
            <person name="Garciarrubio A."/>
            <person name="Bobes R.J."/>
            <person name="Fragoso G."/>
            <person name="Sanchez-Flores A."/>
            <person name="Estrada K."/>
            <person name="Cevallos M.A."/>
            <person name="Morett E."/>
            <person name="Gonzalez V."/>
            <person name="Portillo T."/>
            <person name="Ochoa-Leyva A."/>
            <person name="Jose M.V."/>
            <person name="Sciutto E."/>
            <person name="Landa A."/>
            <person name="Jimenez L."/>
            <person name="Valdes V."/>
            <person name="Carrero J.C."/>
            <person name="Larralde C."/>
            <person name="Morales-Montor J."/>
            <person name="Limon-Lason J."/>
            <person name="Soberon X."/>
            <person name="Laclette J.P."/>
        </authorList>
    </citation>
    <scope>NUCLEOTIDE SEQUENCE [LARGE SCALE GENOMIC DNA]</scope>
</reference>
<evidence type="ECO:0000256" key="9">
    <source>
        <dbReference type="ARBA" id="ARBA00037847"/>
    </source>
</evidence>
<dbReference type="InterPro" id="IPR045885">
    <property type="entry name" value="GalNAc-T"/>
</dbReference>
<comment type="similarity">
    <text evidence="2">Belongs to the glycosyltransferase 2 family. GalNAc-T subfamily.</text>
</comment>
<evidence type="ECO:0000259" key="11">
    <source>
        <dbReference type="Pfam" id="PF00535"/>
    </source>
</evidence>
<dbReference type="PANTHER" id="PTHR11675">
    <property type="entry name" value="N-ACETYLGALACTOSAMINYLTRANSFERASE"/>
    <property type="match status" value="1"/>
</dbReference>
<accession>A0A068WL68</accession>
<keyword evidence="4 10" id="KW-0812">Transmembrane</keyword>
<evidence type="ECO:0000256" key="3">
    <source>
        <dbReference type="ARBA" id="ARBA00022679"/>
    </source>
</evidence>
<dbReference type="Pfam" id="PF02709">
    <property type="entry name" value="Glyco_transf_7C"/>
    <property type="match status" value="1"/>
</dbReference>
<evidence type="ECO:0000256" key="1">
    <source>
        <dbReference type="ARBA" id="ARBA00004606"/>
    </source>
</evidence>
<evidence type="ECO:0000259" key="12">
    <source>
        <dbReference type="Pfam" id="PF02709"/>
    </source>
</evidence>
<keyword evidence="7 10" id="KW-0472">Membrane</keyword>
<dbReference type="GO" id="GO:0004653">
    <property type="term" value="F:polypeptide N-acetylgalactosaminyltransferase activity"/>
    <property type="evidence" value="ECO:0007669"/>
    <property type="project" value="TreeGrafter"/>
</dbReference>